<feature type="region of interest" description="Disordered" evidence="1">
    <location>
        <begin position="187"/>
        <end position="210"/>
    </location>
</feature>
<evidence type="ECO:0008006" key="5">
    <source>
        <dbReference type="Google" id="ProtNLM"/>
    </source>
</evidence>
<sequence>MADTAFMRKPCLRGALLALSLLAGCTTIPNQPANGWATLPNDAVVGAGDPVRAAIINAAYVFPTPASVAGKPDDAARAVANYEFLTVEIPYGARWRGFNPNVSTELLTGQQEVAQAFGIAPNAPTQQVVDALYGASRALRAGDQAAAERLLSGPAFTYGGPATLQRLTAMPLMPRAAAAAALTAQEMDRNDRLGSPRGVGGGGGGGGGYR</sequence>
<feature type="compositionally biased region" description="Gly residues" evidence="1">
    <location>
        <begin position="197"/>
        <end position="210"/>
    </location>
</feature>
<evidence type="ECO:0000313" key="3">
    <source>
        <dbReference type="EMBL" id="MDO9707497.1"/>
    </source>
</evidence>
<protein>
    <recommendedName>
        <fullName evidence="5">Lipoprotein</fullName>
    </recommendedName>
</protein>
<organism evidence="3 4">
    <name type="scientific">Paracraurococcus lichenis</name>
    <dbReference type="NCBI Taxonomy" id="3064888"/>
    <lineage>
        <taxon>Bacteria</taxon>
        <taxon>Pseudomonadati</taxon>
        <taxon>Pseudomonadota</taxon>
        <taxon>Alphaproteobacteria</taxon>
        <taxon>Acetobacterales</taxon>
        <taxon>Roseomonadaceae</taxon>
        <taxon>Paracraurococcus</taxon>
    </lineage>
</organism>
<dbReference type="RefSeq" id="WP_305102368.1">
    <property type="nucleotide sequence ID" value="NZ_JAUTWS010000003.1"/>
</dbReference>
<feature type="signal peptide" evidence="2">
    <location>
        <begin position="1"/>
        <end position="23"/>
    </location>
</feature>
<keyword evidence="2" id="KW-0732">Signal</keyword>
<evidence type="ECO:0000256" key="1">
    <source>
        <dbReference type="SAM" id="MobiDB-lite"/>
    </source>
</evidence>
<accession>A0ABT9DUC7</accession>
<evidence type="ECO:0000313" key="4">
    <source>
        <dbReference type="Proteomes" id="UP001243009"/>
    </source>
</evidence>
<feature type="chain" id="PRO_5045527829" description="Lipoprotein" evidence="2">
    <location>
        <begin position="24"/>
        <end position="210"/>
    </location>
</feature>
<gene>
    <name evidence="3" type="ORF">Q7A36_04005</name>
</gene>
<dbReference type="EMBL" id="JAUTWS010000003">
    <property type="protein sequence ID" value="MDO9707497.1"/>
    <property type="molecule type" value="Genomic_DNA"/>
</dbReference>
<reference evidence="3 4" key="1">
    <citation type="submission" date="2023-08" db="EMBL/GenBank/DDBJ databases">
        <title>The draft genome sequence of Paracraurococcus sp. LOR1-02.</title>
        <authorList>
            <person name="Kingkaew E."/>
            <person name="Tanasupawat S."/>
        </authorList>
    </citation>
    <scope>NUCLEOTIDE SEQUENCE [LARGE SCALE GENOMIC DNA]</scope>
    <source>
        <strain evidence="3 4">LOR1-02</strain>
    </source>
</reference>
<dbReference type="Proteomes" id="UP001243009">
    <property type="component" value="Unassembled WGS sequence"/>
</dbReference>
<evidence type="ECO:0000256" key="2">
    <source>
        <dbReference type="SAM" id="SignalP"/>
    </source>
</evidence>
<name>A0ABT9DUC7_9PROT</name>
<comment type="caution">
    <text evidence="3">The sequence shown here is derived from an EMBL/GenBank/DDBJ whole genome shotgun (WGS) entry which is preliminary data.</text>
</comment>
<keyword evidence="4" id="KW-1185">Reference proteome</keyword>
<proteinExistence type="predicted"/>